<dbReference type="Gene3D" id="3.40.50.720">
    <property type="entry name" value="NAD(P)-binding Rossmann-like Domain"/>
    <property type="match status" value="1"/>
</dbReference>
<dbReference type="Pfam" id="PF13602">
    <property type="entry name" value="ADH_zinc_N_2"/>
    <property type="match status" value="1"/>
</dbReference>
<keyword evidence="2" id="KW-0560">Oxidoreductase</keyword>
<protein>
    <submittedName>
        <fullName evidence="4">NADPH:quinone reductase</fullName>
    </submittedName>
</protein>
<dbReference type="AlphaFoldDB" id="A0A1H9XR17"/>
<dbReference type="InterPro" id="IPR020843">
    <property type="entry name" value="ER"/>
</dbReference>
<dbReference type="Proteomes" id="UP000199051">
    <property type="component" value="Unassembled WGS sequence"/>
</dbReference>
<dbReference type="PANTHER" id="PTHR48106">
    <property type="entry name" value="QUINONE OXIDOREDUCTASE PIG3-RELATED"/>
    <property type="match status" value="1"/>
</dbReference>
<dbReference type="SMART" id="SM00829">
    <property type="entry name" value="PKS_ER"/>
    <property type="match status" value="1"/>
</dbReference>
<dbReference type="GO" id="GO:0016651">
    <property type="term" value="F:oxidoreductase activity, acting on NAD(P)H"/>
    <property type="evidence" value="ECO:0007669"/>
    <property type="project" value="TreeGrafter"/>
</dbReference>
<dbReference type="SUPFAM" id="SSF50129">
    <property type="entry name" value="GroES-like"/>
    <property type="match status" value="1"/>
</dbReference>
<dbReference type="Gene3D" id="3.90.180.10">
    <property type="entry name" value="Medium-chain alcohol dehydrogenases, catalytic domain"/>
    <property type="match status" value="1"/>
</dbReference>
<accession>A0A1H9XR17</accession>
<dbReference type="RefSeq" id="WP_342741571.1">
    <property type="nucleotide sequence ID" value="NZ_FOGI01000020.1"/>
</dbReference>
<sequence length="307" mass="31822">MTKTMTAVAVTQFGAPEVLRLITLPLPEPGPGEVRLRLHAAGVQPFDVAVRRGVGPPAGQAVLPQVIGNEYAGVVDAVGAGVDSVSVGDEVLGFAVYGSYAQYRIAPAANLVAKPESMPWAVAGSFTAGAQTASMAVEDLGVRVGETLLVHAGAGAVGTMAIQLARLRGATVIATASLANHDYLRELGAIPVEYGDGLVERVRAVAPHGVDAALDGAGVDALTASIELGVDPDRVVTLVVWDRYAEFGVRRVTGTRSAARLAGLVDLYDRGLLRAHVRSRYPLAAASHAHREVETGHGRGRVVLVIP</sequence>
<dbReference type="CDD" id="cd05289">
    <property type="entry name" value="MDR_like_2"/>
    <property type="match status" value="1"/>
</dbReference>
<organism evidence="4 5">
    <name type="scientific">Actinokineospora terrae</name>
    <dbReference type="NCBI Taxonomy" id="155974"/>
    <lineage>
        <taxon>Bacteria</taxon>
        <taxon>Bacillati</taxon>
        <taxon>Actinomycetota</taxon>
        <taxon>Actinomycetes</taxon>
        <taxon>Pseudonocardiales</taxon>
        <taxon>Pseudonocardiaceae</taxon>
        <taxon>Actinokineospora</taxon>
    </lineage>
</organism>
<dbReference type="InterPro" id="IPR013154">
    <property type="entry name" value="ADH-like_N"/>
</dbReference>
<dbReference type="InterPro" id="IPR036291">
    <property type="entry name" value="NAD(P)-bd_dom_sf"/>
</dbReference>
<gene>
    <name evidence="4" type="ORF">SAMN04487818_12048</name>
</gene>
<reference evidence="5" key="1">
    <citation type="submission" date="2016-10" db="EMBL/GenBank/DDBJ databases">
        <authorList>
            <person name="Varghese N."/>
            <person name="Submissions S."/>
        </authorList>
    </citation>
    <scope>NUCLEOTIDE SEQUENCE [LARGE SCALE GENOMIC DNA]</scope>
    <source>
        <strain evidence="5">DSM 44260</strain>
    </source>
</reference>
<feature type="domain" description="Enoyl reductase (ER)" evidence="3">
    <location>
        <begin position="14"/>
        <end position="304"/>
    </location>
</feature>
<dbReference type="Pfam" id="PF08240">
    <property type="entry name" value="ADH_N"/>
    <property type="match status" value="1"/>
</dbReference>
<dbReference type="STRING" id="155974.SAMN04487818_12048"/>
<dbReference type="InterPro" id="IPR011032">
    <property type="entry name" value="GroES-like_sf"/>
</dbReference>
<dbReference type="GO" id="GO:0070402">
    <property type="term" value="F:NADPH binding"/>
    <property type="evidence" value="ECO:0007669"/>
    <property type="project" value="TreeGrafter"/>
</dbReference>
<keyword evidence="1" id="KW-0521">NADP</keyword>
<proteinExistence type="predicted"/>
<evidence type="ECO:0000259" key="3">
    <source>
        <dbReference type="SMART" id="SM00829"/>
    </source>
</evidence>
<dbReference type="EMBL" id="FOGI01000020">
    <property type="protein sequence ID" value="SES48604.1"/>
    <property type="molecule type" value="Genomic_DNA"/>
</dbReference>
<dbReference type="SUPFAM" id="SSF51735">
    <property type="entry name" value="NAD(P)-binding Rossmann-fold domains"/>
    <property type="match status" value="1"/>
</dbReference>
<evidence type="ECO:0000313" key="5">
    <source>
        <dbReference type="Proteomes" id="UP000199051"/>
    </source>
</evidence>
<keyword evidence="5" id="KW-1185">Reference proteome</keyword>
<evidence type="ECO:0000313" key="4">
    <source>
        <dbReference type="EMBL" id="SES48604.1"/>
    </source>
</evidence>
<evidence type="ECO:0000256" key="2">
    <source>
        <dbReference type="ARBA" id="ARBA00023002"/>
    </source>
</evidence>
<evidence type="ECO:0000256" key="1">
    <source>
        <dbReference type="ARBA" id="ARBA00022857"/>
    </source>
</evidence>
<name>A0A1H9XR17_9PSEU</name>